<comment type="caution">
    <text evidence="1">The sequence shown here is derived from an EMBL/GenBank/DDBJ whole genome shotgun (WGS) entry which is preliminary data.</text>
</comment>
<organism evidence="1 2">
    <name type="scientific">Basidiobolus ranarum</name>
    <dbReference type="NCBI Taxonomy" id="34480"/>
    <lineage>
        <taxon>Eukaryota</taxon>
        <taxon>Fungi</taxon>
        <taxon>Fungi incertae sedis</taxon>
        <taxon>Zoopagomycota</taxon>
        <taxon>Entomophthoromycotina</taxon>
        <taxon>Basidiobolomycetes</taxon>
        <taxon>Basidiobolales</taxon>
        <taxon>Basidiobolaceae</taxon>
        <taxon>Basidiobolus</taxon>
    </lineage>
</organism>
<evidence type="ECO:0000313" key="1">
    <source>
        <dbReference type="EMBL" id="KAK9717521.1"/>
    </source>
</evidence>
<accession>A0ABR2W240</accession>
<evidence type="ECO:0000313" key="2">
    <source>
        <dbReference type="Proteomes" id="UP001479436"/>
    </source>
</evidence>
<protein>
    <recommendedName>
        <fullName evidence="3">F-box domain-containing protein</fullName>
    </recommendedName>
</protein>
<dbReference type="EMBL" id="JASJQH010007137">
    <property type="protein sequence ID" value="KAK9717521.1"/>
    <property type="molecule type" value="Genomic_DNA"/>
</dbReference>
<dbReference type="Proteomes" id="UP001479436">
    <property type="component" value="Unassembled WGS sequence"/>
</dbReference>
<keyword evidence="2" id="KW-1185">Reference proteome</keyword>
<dbReference type="InterPro" id="IPR032675">
    <property type="entry name" value="LRR_dom_sf"/>
</dbReference>
<dbReference type="Gene3D" id="3.80.10.10">
    <property type="entry name" value="Ribonuclease Inhibitor"/>
    <property type="match status" value="1"/>
</dbReference>
<dbReference type="SUPFAM" id="SSF52047">
    <property type="entry name" value="RNI-like"/>
    <property type="match status" value="1"/>
</dbReference>
<reference evidence="1 2" key="1">
    <citation type="submission" date="2023-04" db="EMBL/GenBank/DDBJ databases">
        <title>Genome of Basidiobolus ranarum AG-B5.</title>
        <authorList>
            <person name="Stajich J.E."/>
            <person name="Carter-House D."/>
            <person name="Gryganskyi A."/>
        </authorList>
    </citation>
    <scope>NUCLEOTIDE SEQUENCE [LARGE SCALE GENOMIC DNA]</scope>
    <source>
        <strain evidence="1 2">AG-B5</strain>
    </source>
</reference>
<proteinExistence type="predicted"/>
<sequence>MSQLRVSTEIITLIISYLAYEKRTLHSLLTVNKVWYNATIPILYKNPFRPCFWDSTSEVKKREVLYLLLASSNLPPKLARSLREFLNQTLTEWDPPTAPFTVNYLDYYTEINYLEWEHSRSEKYSYVTRKLNHKDDRTINLLLCEHNAKKLKSVCLPILGMKSYLPLATRMSSLKQLKYCRIDKDQTLITYDQDIAIVRDAIEFVKAHVETFDGILAEIKLPDLSDLKCDRNQLDVQIWDIIKLLKRPSLIEVDASYNFCRYIQGPTVEHLRVFSAPLMRDEVKKPHWDSDSLIQRCPKLEKICFCPSRSNSFKWAVEKRDLLVDSGSSLSSTPDIKLPPLREVYAKCQKISALLIVQDIIYAFPNTIRVISVEETFFRNPYLAPLSWDWLLPNLVKIQIHFVDFTLFNLESLNFCPSLKELGLISHSRERGSSPEFGPVLRLPNLRKISLLNGICYKFNFASLKNSPLLETGFFFENGSSSPIRPSDPPCWTWNWDWKLPHLKNLTLIGESATLFQFRLLDSCPRLEQLSLNIGEYHRTLTLNEILNTDVSTECVSHVVPVHKISCKYKEFRLTGFKISGETLSALLQRYMLHVTEIHLDKLVGLTSTDIINVTQKLPHIRYVHSTLTLTNADIDQNKMYLAESKKYGEVWRCGFVNYMMR</sequence>
<gene>
    <name evidence="1" type="ORF">K7432_006127</name>
</gene>
<name>A0ABR2W240_9FUNG</name>
<evidence type="ECO:0008006" key="3">
    <source>
        <dbReference type="Google" id="ProtNLM"/>
    </source>
</evidence>